<evidence type="ECO:0000256" key="2">
    <source>
        <dbReference type="SAM" id="MobiDB-lite"/>
    </source>
</evidence>
<evidence type="ECO:0000313" key="5">
    <source>
        <dbReference type="EMBL" id="GAA97527.1"/>
    </source>
</evidence>
<evidence type="ECO:0000313" key="6">
    <source>
        <dbReference type="Proteomes" id="UP000009131"/>
    </source>
</evidence>
<protein>
    <recommendedName>
        <fullName evidence="4">FHA domain-containing protein</fullName>
    </recommendedName>
</protein>
<dbReference type="AlphaFoldDB" id="G7E3W7"/>
<feature type="compositionally biased region" description="Basic and acidic residues" evidence="2">
    <location>
        <begin position="543"/>
        <end position="555"/>
    </location>
</feature>
<gene>
    <name evidence="5" type="primary">Mo04205</name>
    <name evidence="5" type="ORF">E5Q_04205</name>
</gene>
<dbReference type="EMBL" id="BABT02000126">
    <property type="protein sequence ID" value="GAA97527.1"/>
    <property type="molecule type" value="Genomic_DNA"/>
</dbReference>
<dbReference type="Pfam" id="PF00498">
    <property type="entry name" value="FHA"/>
    <property type="match status" value="1"/>
</dbReference>
<keyword evidence="6" id="KW-1185">Reference proteome</keyword>
<feature type="compositionally biased region" description="Polar residues" evidence="2">
    <location>
        <begin position="316"/>
        <end position="327"/>
    </location>
</feature>
<feature type="region of interest" description="Disordered" evidence="2">
    <location>
        <begin position="474"/>
        <end position="582"/>
    </location>
</feature>
<reference evidence="5 6" key="1">
    <citation type="journal article" date="2011" name="J. Gen. Appl. Microbiol.">
        <title>Draft genome sequencing of the enigmatic basidiomycete Mixia osmundae.</title>
        <authorList>
            <person name="Nishida H."/>
            <person name="Nagatsuka Y."/>
            <person name="Sugiyama J."/>
        </authorList>
    </citation>
    <scope>NUCLEOTIDE SEQUENCE [LARGE SCALE GENOMIC DNA]</scope>
    <source>
        <strain evidence="6">CBS 9802 / IAM 14324 / JCM 22182 / KY 12970</strain>
    </source>
</reference>
<feature type="region of interest" description="Disordered" evidence="2">
    <location>
        <begin position="313"/>
        <end position="351"/>
    </location>
</feature>
<evidence type="ECO:0000256" key="1">
    <source>
        <dbReference type="SAM" id="Coils"/>
    </source>
</evidence>
<feature type="compositionally biased region" description="Basic residues" evidence="2">
    <location>
        <begin position="512"/>
        <end position="521"/>
    </location>
</feature>
<dbReference type="PROSITE" id="PS50006">
    <property type="entry name" value="FHA_DOMAIN"/>
    <property type="match status" value="1"/>
</dbReference>
<feature type="domain" description="FHA" evidence="4">
    <location>
        <begin position="44"/>
        <end position="100"/>
    </location>
</feature>
<accession>G7E3W7</accession>
<keyword evidence="3" id="KW-0472">Membrane</keyword>
<sequence length="612" mass="66310">MTTTNASGAGMHAIPLIYPALHLQPLNDTFVPKQISLVPVGAKVKIGRQTNAKTIPNPTNGYFDSKVLSRMHAEVWCEDDTVFIKDVKSSNGTFINGERLSAEAVESEVFKLRSEDIVEFGIDIVSDDNKTIVHHKVATKIYIAITSEDALHLSQTLPAIYRANEINLGRRYTKGGVANTGLSYDHVLHRLQNELQKSRETGSDLGNLAGQMNEIQDSLGGHLPPTHAVSGRLPNGVGAAPAGADEGAKDGPHASTIAALQNQLSETQSSLASHIVKFNSLEYVLTEHEAMKNDFNSLREQMGQARRELGLAADAPQNNGDSNLLNGSRSSDDDDASSIASDDTVIESQPTPNRVRSIVNGIATHGAPELVEQNAALTNRMNSLTSDLESATAMSQALRSEHAQALETVRTLEERVQDLEKAVKAKSRAEETSKAYPPSIEAWKSAFEDAWRKERLSWEEERRQLRAIIKQWEDEHGASASSGSEAEETEETPTLRKTPSQSGKSSPAASSKKSKKRRKAPSKTLVESVNEFTASAATGTGEKATRSRRYDDKDLTMTARHRLPDSQPPDKSSRTGLPPTGLPSNAATVPMISATGIVLIGVAAWLYVNKDT</sequence>
<feature type="coiled-coil region" evidence="1">
    <location>
        <begin position="374"/>
        <end position="429"/>
    </location>
</feature>
<feature type="compositionally biased region" description="Polar residues" evidence="2">
    <location>
        <begin position="525"/>
        <end position="538"/>
    </location>
</feature>
<proteinExistence type="predicted"/>
<dbReference type="HOGENOM" id="CLU_446234_0_0_1"/>
<dbReference type="STRING" id="764103.G7E3W7"/>
<dbReference type="OrthoDB" id="687730at2759"/>
<organism evidence="5 6">
    <name type="scientific">Mixia osmundae (strain CBS 9802 / IAM 14324 / JCM 22182 / KY 12970)</name>
    <dbReference type="NCBI Taxonomy" id="764103"/>
    <lineage>
        <taxon>Eukaryota</taxon>
        <taxon>Fungi</taxon>
        <taxon>Dikarya</taxon>
        <taxon>Basidiomycota</taxon>
        <taxon>Pucciniomycotina</taxon>
        <taxon>Mixiomycetes</taxon>
        <taxon>Mixiales</taxon>
        <taxon>Mixiaceae</taxon>
        <taxon>Mixia</taxon>
    </lineage>
</organism>
<dbReference type="eggNOG" id="KOG3872">
    <property type="taxonomic scope" value="Eukaryota"/>
</dbReference>
<dbReference type="InterPro" id="IPR000253">
    <property type="entry name" value="FHA_dom"/>
</dbReference>
<comment type="caution">
    <text evidence="5">The sequence shown here is derived from an EMBL/GenBank/DDBJ whole genome shotgun (WGS) entry which is preliminary data.</text>
</comment>
<dbReference type="Gene3D" id="2.60.200.20">
    <property type="match status" value="1"/>
</dbReference>
<reference evidence="5 6" key="2">
    <citation type="journal article" date="2012" name="Open Biol.">
        <title>Characteristics of nucleosomes and linker DNA regions on the genome of the basidiomycete Mixia osmundae revealed by mono- and dinucleosome mapping.</title>
        <authorList>
            <person name="Nishida H."/>
            <person name="Kondo S."/>
            <person name="Matsumoto T."/>
            <person name="Suzuki Y."/>
            <person name="Yoshikawa H."/>
            <person name="Taylor T.D."/>
            <person name="Sugiyama J."/>
        </authorList>
    </citation>
    <scope>NUCLEOTIDE SEQUENCE [LARGE SCALE GENOMIC DNA]</scope>
    <source>
        <strain evidence="6">CBS 9802 / IAM 14324 / JCM 22182 / KY 12970</strain>
    </source>
</reference>
<feature type="transmembrane region" description="Helical" evidence="3">
    <location>
        <begin position="587"/>
        <end position="608"/>
    </location>
</feature>
<name>G7E3W7_MIXOS</name>
<evidence type="ECO:0000259" key="4">
    <source>
        <dbReference type="PROSITE" id="PS50006"/>
    </source>
</evidence>
<dbReference type="GO" id="GO:0005737">
    <property type="term" value="C:cytoplasm"/>
    <property type="evidence" value="ECO:0007669"/>
    <property type="project" value="TreeGrafter"/>
</dbReference>
<dbReference type="SUPFAM" id="SSF49879">
    <property type="entry name" value="SMAD/FHA domain"/>
    <property type="match status" value="1"/>
</dbReference>
<dbReference type="InterPro" id="IPR051176">
    <property type="entry name" value="Cent_Immune-Sig_Mod"/>
</dbReference>
<dbReference type="Proteomes" id="UP000009131">
    <property type="component" value="Unassembled WGS sequence"/>
</dbReference>
<dbReference type="SMART" id="SM00240">
    <property type="entry name" value="FHA"/>
    <property type="match status" value="1"/>
</dbReference>
<keyword evidence="3" id="KW-1133">Transmembrane helix</keyword>
<keyword evidence="3" id="KW-0812">Transmembrane</keyword>
<dbReference type="PANTHER" id="PTHR15715:SF37">
    <property type="entry name" value="LD47843P"/>
    <property type="match status" value="1"/>
</dbReference>
<feature type="region of interest" description="Disordered" evidence="2">
    <location>
        <begin position="233"/>
        <end position="253"/>
    </location>
</feature>
<dbReference type="InParanoid" id="G7E3W7"/>
<dbReference type="PANTHER" id="PTHR15715">
    <property type="entry name" value="CENTROSOMAL PROTEIN OF 170 KDA"/>
    <property type="match status" value="1"/>
</dbReference>
<evidence type="ECO:0000256" key="3">
    <source>
        <dbReference type="SAM" id="Phobius"/>
    </source>
</evidence>
<dbReference type="InterPro" id="IPR008984">
    <property type="entry name" value="SMAD_FHA_dom_sf"/>
</dbReference>
<keyword evidence="1" id="KW-0175">Coiled coil</keyword>